<dbReference type="Pfam" id="PF03239">
    <property type="entry name" value="FTR1"/>
    <property type="match status" value="1"/>
</dbReference>
<protein>
    <submittedName>
        <fullName evidence="7">High-affinity iron transporter</fullName>
    </submittedName>
</protein>
<evidence type="ECO:0000313" key="8">
    <source>
        <dbReference type="Proteomes" id="UP000231632"/>
    </source>
</evidence>
<evidence type="ECO:0000256" key="6">
    <source>
        <dbReference type="SAM" id="Phobius"/>
    </source>
</evidence>
<evidence type="ECO:0000256" key="2">
    <source>
        <dbReference type="ARBA" id="ARBA00008333"/>
    </source>
</evidence>
<feature type="transmembrane region" description="Helical" evidence="6">
    <location>
        <begin position="179"/>
        <end position="200"/>
    </location>
</feature>
<gene>
    <name evidence="7" type="ORF">MMIC_P1630</name>
</gene>
<evidence type="ECO:0000256" key="4">
    <source>
        <dbReference type="ARBA" id="ARBA00022989"/>
    </source>
</evidence>
<accession>A0A1L8CP32</accession>
<evidence type="ECO:0000313" key="7">
    <source>
        <dbReference type="EMBL" id="GAV20658.1"/>
    </source>
</evidence>
<dbReference type="AlphaFoldDB" id="A0A1L8CP32"/>
<comment type="caution">
    <text evidence="7">The sequence shown here is derived from an EMBL/GenBank/DDBJ whole genome shotgun (WGS) entry which is preliminary data.</text>
</comment>
<name>A0A1L8CP32_9PROT</name>
<dbReference type="GO" id="GO:0033573">
    <property type="term" value="C:high-affinity iron permease complex"/>
    <property type="evidence" value="ECO:0007669"/>
    <property type="project" value="InterPro"/>
</dbReference>
<dbReference type="GO" id="GO:0015093">
    <property type="term" value="F:ferrous iron transmembrane transporter activity"/>
    <property type="evidence" value="ECO:0007669"/>
    <property type="project" value="TreeGrafter"/>
</dbReference>
<dbReference type="InterPro" id="IPR004923">
    <property type="entry name" value="FTR1/Fip1/EfeU"/>
</dbReference>
<feature type="transmembrane region" description="Helical" evidence="6">
    <location>
        <begin position="146"/>
        <end position="172"/>
    </location>
</feature>
<keyword evidence="8" id="KW-1185">Reference proteome</keyword>
<dbReference type="STRING" id="1921010.MMIC_P1630"/>
<dbReference type="OrthoDB" id="5294331at2"/>
<dbReference type="PANTHER" id="PTHR31632">
    <property type="entry name" value="IRON TRANSPORTER FTH1"/>
    <property type="match status" value="1"/>
</dbReference>
<dbReference type="Proteomes" id="UP000231632">
    <property type="component" value="Unassembled WGS sequence"/>
</dbReference>
<feature type="transmembrane region" description="Helical" evidence="6">
    <location>
        <begin position="6"/>
        <end position="23"/>
    </location>
</feature>
<comment type="subcellular location">
    <subcellularLocation>
        <location evidence="1">Membrane</location>
        <topology evidence="1">Multi-pass membrane protein</topology>
    </subcellularLocation>
</comment>
<dbReference type="PANTHER" id="PTHR31632:SF2">
    <property type="entry name" value="PLASMA MEMBRANE IRON PERMEASE"/>
    <property type="match status" value="1"/>
</dbReference>
<keyword evidence="4 6" id="KW-1133">Transmembrane helix</keyword>
<dbReference type="RefSeq" id="WP_072659960.1">
    <property type="nucleotide sequence ID" value="NZ_BDFD01000013.1"/>
</dbReference>
<evidence type="ECO:0000256" key="5">
    <source>
        <dbReference type="ARBA" id="ARBA00023136"/>
    </source>
</evidence>
<feature type="transmembrane region" description="Helical" evidence="6">
    <location>
        <begin position="35"/>
        <end position="55"/>
    </location>
</feature>
<feature type="transmembrane region" description="Helical" evidence="6">
    <location>
        <begin position="245"/>
        <end position="264"/>
    </location>
</feature>
<dbReference type="EMBL" id="BDFD01000013">
    <property type="protein sequence ID" value="GAV20658.1"/>
    <property type="molecule type" value="Genomic_DNA"/>
</dbReference>
<keyword evidence="5 6" id="KW-0472">Membrane</keyword>
<organism evidence="7 8">
    <name type="scientific">Mariprofundus micogutta</name>
    <dbReference type="NCBI Taxonomy" id="1921010"/>
    <lineage>
        <taxon>Bacteria</taxon>
        <taxon>Pseudomonadati</taxon>
        <taxon>Pseudomonadota</taxon>
        <taxon>Candidatius Mariprofundia</taxon>
        <taxon>Mariprofundales</taxon>
        <taxon>Mariprofundaceae</taxon>
        <taxon>Mariprofundus</taxon>
    </lineage>
</organism>
<sequence>MISSLLIVFREMLEMVLVVGVLMAATRGLPGSRQWIGLGVFLGLMGALVFGLFMEQMEASFDGEGEFIFNAVVLLLASMLIAWTVLWMSKHGREMSQRMMQIGGSVKEGDLPYTALIVVTLSAVMREGSEAVFFLFGAAQGVQEDGWSMLVGGLIGAGSALAIGSIIYLGLVRIPMKQLFSVAGWLLMLLAAGMASQATWNLVVIEWLPPLVDPLWNSSSLLSSSSILGELLHVLVGYDDQPSALQVIVFVVSLIIMATLYYRVQSHAVKA</sequence>
<evidence type="ECO:0000256" key="3">
    <source>
        <dbReference type="ARBA" id="ARBA00022692"/>
    </source>
</evidence>
<evidence type="ECO:0000256" key="1">
    <source>
        <dbReference type="ARBA" id="ARBA00004141"/>
    </source>
</evidence>
<feature type="transmembrane region" description="Helical" evidence="6">
    <location>
        <begin position="67"/>
        <end position="88"/>
    </location>
</feature>
<keyword evidence="3 6" id="KW-0812">Transmembrane</keyword>
<proteinExistence type="inferred from homology"/>
<reference evidence="7 8" key="1">
    <citation type="journal article" date="2017" name="Arch. Microbiol.">
        <title>Mariprofundus micogutta sp. nov., a novel iron-oxidizing zetaproteobacterium isolated from a deep-sea hydrothermal field at the Bayonnaise knoll of the Izu-Ogasawara arc, and a description of Mariprofundales ord. nov. and Zetaproteobacteria classis nov.</title>
        <authorList>
            <person name="Makita H."/>
            <person name="Tanaka E."/>
            <person name="Mitsunobu S."/>
            <person name="Miyazaki M."/>
            <person name="Nunoura T."/>
            <person name="Uematsu K."/>
            <person name="Takaki Y."/>
            <person name="Nishi S."/>
            <person name="Shimamura S."/>
            <person name="Takai K."/>
        </authorList>
    </citation>
    <scope>NUCLEOTIDE SEQUENCE [LARGE SCALE GENOMIC DNA]</scope>
    <source>
        <strain evidence="7 8">ET2</strain>
    </source>
</reference>
<comment type="similarity">
    <text evidence="2">Belongs to the oxidase-dependent Fe transporter (OFeT) (TC 9.A.10.1) family.</text>
</comment>